<dbReference type="InterPro" id="IPR051532">
    <property type="entry name" value="Ester_Hydrolysis_Enzymes"/>
</dbReference>
<dbReference type="Pfam" id="PF13472">
    <property type="entry name" value="Lipase_GDSL_2"/>
    <property type="match status" value="1"/>
</dbReference>
<keyword evidence="1" id="KW-1133">Transmembrane helix</keyword>
<evidence type="ECO:0000313" key="10">
    <source>
        <dbReference type="Proteomes" id="UP000268870"/>
    </source>
</evidence>
<dbReference type="CDD" id="cd04506">
    <property type="entry name" value="SGNH_hydrolase_YpmR_like"/>
    <property type="match status" value="1"/>
</dbReference>
<dbReference type="EMBL" id="LR134265">
    <property type="protein sequence ID" value="VED65904.1"/>
    <property type="molecule type" value="Genomic_DNA"/>
</dbReference>
<keyword evidence="3" id="KW-0378">Hydrolase</keyword>
<evidence type="ECO:0000313" key="6">
    <source>
        <dbReference type="EMBL" id="VED65904.1"/>
    </source>
</evidence>
<dbReference type="Proteomes" id="UP000268870">
    <property type="component" value="Chromosome"/>
</dbReference>
<evidence type="ECO:0000313" key="4">
    <source>
        <dbReference type="EMBL" id="SUN13198.1"/>
    </source>
</evidence>
<evidence type="ECO:0000259" key="2">
    <source>
        <dbReference type="Pfam" id="PF13472"/>
    </source>
</evidence>
<dbReference type="EMBL" id="UHEW01000005">
    <property type="protein sequence ID" value="SUN29837.1"/>
    <property type="molecule type" value="Genomic_DNA"/>
</dbReference>
<dbReference type="GO" id="GO:0004622">
    <property type="term" value="F:phosphatidylcholine lysophospholipase activity"/>
    <property type="evidence" value="ECO:0007669"/>
    <property type="project" value="TreeGrafter"/>
</dbReference>
<evidence type="ECO:0000256" key="1">
    <source>
        <dbReference type="SAM" id="Phobius"/>
    </source>
</evidence>
<proteinExistence type="predicted"/>
<keyword evidence="1" id="KW-0812">Transmembrane</keyword>
<dbReference type="EMBL" id="UAVB01000001">
    <property type="protein sequence ID" value="SQA17475.1"/>
    <property type="molecule type" value="Genomic_DNA"/>
</dbReference>
<feature type="transmembrane region" description="Helical" evidence="1">
    <location>
        <begin position="12"/>
        <end position="34"/>
    </location>
</feature>
<dbReference type="PANTHER" id="PTHR30383:SF27">
    <property type="entry name" value="SPORE GERMINATION LIPASE LIPC"/>
    <property type="match status" value="1"/>
</dbReference>
<dbReference type="Proteomes" id="UP000254076">
    <property type="component" value="Unassembled WGS sequence"/>
</dbReference>
<dbReference type="Gene3D" id="3.40.50.1110">
    <property type="entry name" value="SGNH hydrolase"/>
    <property type="match status" value="1"/>
</dbReference>
<dbReference type="PANTHER" id="PTHR30383">
    <property type="entry name" value="THIOESTERASE 1/PROTEASE 1/LYSOPHOSPHOLIPASE L1"/>
    <property type="match status" value="1"/>
</dbReference>
<evidence type="ECO:0000313" key="7">
    <source>
        <dbReference type="Proteomes" id="UP000250200"/>
    </source>
</evidence>
<evidence type="ECO:0000313" key="8">
    <source>
        <dbReference type="Proteomes" id="UP000254076"/>
    </source>
</evidence>
<keyword evidence="1" id="KW-0472">Membrane</keyword>
<evidence type="ECO:0000313" key="3">
    <source>
        <dbReference type="EMBL" id="SQA17475.1"/>
    </source>
</evidence>
<reference evidence="7 8" key="1">
    <citation type="submission" date="2018-06" db="EMBL/GenBank/DDBJ databases">
        <authorList>
            <consortium name="Pathogen Informatics"/>
            <person name="Doyle S."/>
        </authorList>
    </citation>
    <scope>NUCLEOTIDE SEQUENCE [LARGE SCALE GENOMIC DNA]</scope>
    <source>
        <strain evidence="3 7">NCTC8181</strain>
        <strain evidence="4 8">NCTC8185</strain>
        <strain evidence="5 9">NCTC9828</strain>
    </source>
</reference>
<dbReference type="EMBL" id="UHEQ01000004">
    <property type="protein sequence ID" value="SUN13198.1"/>
    <property type="molecule type" value="Genomic_DNA"/>
</dbReference>
<dbReference type="SUPFAM" id="SSF52266">
    <property type="entry name" value="SGNH hydrolase"/>
    <property type="match status" value="1"/>
</dbReference>
<protein>
    <submittedName>
        <fullName evidence="3">GDSL family lipase/acylhydrolase</fullName>
    </submittedName>
</protein>
<reference evidence="6 10" key="2">
    <citation type="submission" date="2018-12" db="EMBL/GenBank/DDBJ databases">
        <authorList>
            <consortium name="Pathogen Informatics"/>
        </authorList>
    </citation>
    <scope>NUCLEOTIDE SEQUENCE [LARGE SCALE GENOMIC DNA]</scope>
    <source>
        <strain evidence="6 10">NCTC8184</strain>
    </source>
</reference>
<dbReference type="AlphaFoldDB" id="A0A0T9K3A4"/>
<dbReference type="Proteomes" id="UP000255140">
    <property type="component" value="Unassembled WGS sequence"/>
</dbReference>
<sequence>MLLWFVMNKKKILTGLSFFLVSLLLSFGIFSLIIPKSNPKLTKKDFLTKKVIPLNYVALGDSLTEGVGDTTSQGGFVPLLSESLHNRYSYQVTSVNYGVSGNTSQQILKRMTTDPQIEKDLEKADLLTLTVGGNDVLAVIRKELSHLSLNSFEKPAEAYKERLKEILAKARQDNPKLPIYVLGIYNPFYLNFPQLTKMQTVIDNWNKATKEVVDASENVYFVPINDRLYKGINGKEGITESSNSQASITNDALFTGDHFHPNNIGYQIMSNAVMEKINETRKNWP</sequence>
<dbReference type="Proteomes" id="UP000250200">
    <property type="component" value="Unassembled WGS sequence"/>
</dbReference>
<name>A0A0T9K3A4_STRAG</name>
<evidence type="ECO:0000313" key="9">
    <source>
        <dbReference type="Proteomes" id="UP000255140"/>
    </source>
</evidence>
<dbReference type="InterPro" id="IPR036514">
    <property type="entry name" value="SGNH_hydro_sf"/>
</dbReference>
<organism evidence="3 7">
    <name type="scientific">Streptococcus agalactiae</name>
    <dbReference type="NCBI Taxonomy" id="1311"/>
    <lineage>
        <taxon>Bacteria</taxon>
        <taxon>Bacillati</taxon>
        <taxon>Bacillota</taxon>
        <taxon>Bacilli</taxon>
        <taxon>Lactobacillales</taxon>
        <taxon>Streptococcaceae</taxon>
        <taxon>Streptococcus</taxon>
    </lineage>
</organism>
<evidence type="ECO:0000313" key="5">
    <source>
        <dbReference type="EMBL" id="SUN29837.1"/>
    </source>
</evidence>
<gene>
    <name evidence="3" type="ORF">NCTC8181_00404</name>
    <name evidence="6" type="ORF">NCTC8184_01967</name>
    <name evidence="4" type="ORF">NCTC8185_00353</name>
    <name evidence="5" type="ORF">NCTC9828_02054</name>
</gene>
<feature type="domain" description="SGNH hydrolase-type esterase" evidence="2">
    <location>
        <begin position="58"/>
        <end position="268"/>
    </location>
</feature>
<dbReference type="InterPro" id="IPR013830">
    <property type="entry name" value="SGNH_hydro"/>
</dbReference>
<accession>A0A0T9K3A4</accession>